<keyword evidence="16" id="KW-0378">Hydrolase</keyword>
<dbReference type="InterPro" id="IPR001757">
    <property type="entry name" value="P_typ_ATPase"/>
</dbReference>
<dbReference type="EC" id="7.2.2.12" evidence="12"/>
<name>A0A428LJ93_9ENTR</name>
<dbReference type="GO" id="GO:0015086">
    <property type="term" value="F:cadmium ion transmembrane transporter activity"/>
    <property type="evidence" value="ECO:0007669"/>
    <property type="project" value="TreeGrafter"/>
</dbReference>
<accession>A0A428LJ93</accession>
<dbReference type="NCBIfam" id="TIGR01525">
    <property type="entry name" value="ATPase-IB_hvy"/>
    <property type="match status" value="1"/>
</dbReference>
<reference evidence="16 17" key="1">
    <citation type="submission" date="2018-12" db="EMBL/GenBank/DDBJ databases">
        <title>The Genome Submission of two Enterobacter spp. strains.</title>
        <authorList>
            <person name="Wu W."/>
            <person name="Wei L."/>
            <person name="Feng Y."/>
            <person name="Zong Z."/>
        </authorList>
    </citation>
    <scope>NUCLEOTIDE SEQUENCE [LARGE SCALE GENOMIC DNA]</scope>
    <source>
        <strain evidence="16 17">WCHEHu045002</strain>
    </source>
</reference>
<keyword evidence="6 14" id="KW-0479">Metal-binding</keyword>
<evidence type="ECO:0000259" key="15">
    <source>
        <dbReference type="PROSITE" id="PS50846"/>
    </source>
</evidence>
<comment type="caution">
    <text evidence="16">The sequence shown here is derived from an EMBL/GenBank/DDBJ whole genome shotgun (WGS) entry which is preliminary data.</text>
</comment>
<dbReference type="SUPFAM" id="SSF81665">
    <property type="entry name" value="Calcium ATPase, transmembrane domain M"/>
    <property type="match status" value="1"/>
</dbReference>
<dbReference type="GO" id="GO:0016887">
    <property type="term" value="F:ATP hydrolysis activity"/>
    <property type="evidence" value="ECO:0007669"/>
    <property type="project" value="InterPro"/>
</dbReference>
<feature type="transmembrane region" description="Helical" evidence="14">
    <location>
        <begin position="699"/>
        <end position="720"/>
    </location>
</feature>
<dbReference type="Pfam" id="PF00403">
    <property type="entry name" value="HMA"/>
    <property type="match status" value="1"/>
</dbReference>
<keyword evidence="9" id="KW-1278">Translocase</keyword>
<dbReference type="GO" id="GO:0046872">
    <property type="term" value="F:metal ion binding"/>
    <property type="evidence" value="ECO:0007669"/>
    <property type="project" value="UniProtKB-KW"/>
</dbReference>
<dbReference type="PANTHER" id="PTHR48085:SF5">
    <property type="entry name" value="CADMIUM_ZINC-TRANSPORTING ATPASE HMA4-RELATED"/>
    <property type="match status" value="1"/>
</dbReference>
<dbReference type="InterPro" id="IPR036163">
    <property type="entry name" value="HMA_dom_sf"/>
</dbReference>
<evidence type="ECO:0000256" key="11">
    <source>
        <dbReference type="ARBA" id="ARBA00023136"/>
    </source>
</evidence>
<dbReference type="PROSITE" id="PS50846">
    <property type="entry name" value="HMA_2"/>
    <property type="match status" value="1"/>
</dbReference>
<dbReference type="InterPro" id="IPR044492">
    <property type="entry name" value="P_typ_ATPase_HD_dom"/>
</dbReference>
<dbReference type="GO" id="GO:0005886">
    <property type="term" value="C:plasma membrane"/>
    <property type="evidence" value="ECO:0007669"/>
    <property type="project" value="UniProtKB-SubCell"/>
</dbReference>
<dbReference type="InterPro" id="IPR023214">
    <property type="entry name" value="HAD_sf"/>
</dbReference>
<keyword evidence="5 14" id="KW-0812">Transmembrane</keyword>
<comment type="catalytic activity">
    <reaction evidence="13">
        <text>Zn(2+)(in) + ATP + H2O = Zn(2+)(out) + ADP + phosphate + H(+)</text>
        <dbReference type="Rhea" id="RHEA:20621"/>
        <dbReference type="ChEBI" id="CHEBI:15377"/>
        <dbReference type="ChEBI" id="CHEBI:15378"/>
        <dbReference type="ChEBI" id="CHEBI:29105"/>
        <dbReference type="ChEBI" id="CHEBI:30616"/>
        <dbReference type="ChEBI" id="CHEBI:43474"/>
        <dbReference type="ChEBI" id="CHEBI:456216"/>
        <dbReference type="EC" id="7.2.2.12"/>
    </reaction>
</comment>
<evidence type="ECO:0000256" key="2">
    <source>
        <dbReference type="ARBA" id="ARBA00006024"/>
    </source>
</evidence>
<dbReference type="Gene3D" id="2.70.150.10">
    <property type="entry name" value="Calcium-transporting ATPase, cytoplasmic transduction domain A"/>
    <property type="match status" value="1"/>
</dbReference>
<dbReference type="NCBIfam" id="NF008262">
    <property type="entry name" value="PRK11033.1"/>
    <property type="match status" value="1"/>
</dbReference>
<evidence type="ECO:0000256" key="3">
    <source>
        <dbReference type="ARBA" id="ARBA00022475"/>
    </source>
</evidence>
<evidence type="ECO:0000256" key="7">
    <source>
        <dbReference type="ARBA" id="ARBA00022741"/>
    </source>
</evidence>
<dbReference type="PRINTS" id="PR00119">
    <property type="entry name" value="CATATPASE"/>
</dbReference>
<dbReference type="PROSITE" id="PS00154">
    <property type="entry name" value="ATPASE_E1_E2"/>
    <property type="match status" value="1"/>
</dbReference>
<comment type="subcellular location">
    <subcellularLocation>
        <location evidence="1">Cell membrane</location>
        <topology evidence="1">Multi-pass membrane protein</topology>
    </subcellularLocation>
</comment>
<keyword evidence="7 14" id="KW-0547">Nucleotide-binding</keyword>
<sequence>MSTPEIPKKVPQFSALKLSPVPAKDDCCCKEACETQAVTQPESGNRYSWVVNGMDCAACARKVENAVKQVPGVSHVQVLFSTEKLLVTADNDVSKQVEAAVSKASYTLRSETAPAEKTSSLKENLPLIALIIMMVISWGLEQINHPLGNLAFIATTLVGLFPIARQALRLMKSGSWFAIETLMSVAAIGALFIGATAEAAMVLLLFLIGERLEGWAASRARKGVSALMALKPETAIRVVNDRRETVAINSLRPGDVIEVPAGGRLPADGALATATASFDESALTGESIPVERAAGEKVPAGATSVDRLVQLTVLSEPGDSAIDRILKLIEEAEERRAPVERFIDRFSRIYTPAIMLVALLVTLVPPLFFGAPWESWIYKGLTLLLIGCPCALVISTPAAITSGLAAAARRGALIKGGAALEQLSRVQHIAFDKTGTLTVGKPQVTGVYPQDISENELLMLAAAVEQGSTHPLALAIVREAQARGLNIPPATAQRALVGSGIEAVVEGKKVLIAAAGKSSHPEVEALEQAGQTVVILTQEGVAKGMLALRDTLRGDAKEAVAALHQLGVQGVILTGDNPRAAAAIASELGLEFRAGLLPADKVSAVTELNAHAPLAMVGDGINDAPAMKASTIGIAMGSGTDVALETADAALTHNRLTGLAQMIGLARATRANIRQNIGIALGLKGIFLVTTLLGMTGLWLAVLADTGATVLVTANALRLLRRR</sequence>
<dbReference type="NCBIfam" id="TIGR01512">
    <property type="entry name" value="ATPase-IB2_Cd"/>
    <property type="match status" value="1"/>
</dbReference>
<evidence type="ECO:0000256" key="5">
    <source>
        <dbReference type="ARBA" id="ARBA00022692"/>
    </source>
</evidence>
<dbReference type="SUPFAM" id="SSF56784">
    <property type="entry name" value="HAD-like"/>
    <property type="match status" value="1"/>
</dbReference>
<evidence type="ECO:0000256" key="9">
    <source>
        <dbReference type="ARBA" id="ARBA00022967"/>
    </source>
</evidence>
<feature type="transmembrane region" description="Helical" evidence="14">
    <location>
        <begin position="677"/>
        <end position="693"/>
    </location>
</feature>
<dbReference type="Pfam" id="PF00122">
    <property type="entry name" value="E1-E2_ATPase"/>
    <property type="match status" value="1"/>
</dbReference>
<keyword evidence="10 14" id="KW-1133">Transmembrane helix</keyword>
<dbReference type="SFLD" id="SFLDF00027">
    <property type="entry name" value="p-type_atpase"/>
    <property type="match status" value="1"/>
</dbReference>
<dbReference type="SFLD" id="SFLDG00002">
    <property type="entry name" value="C1.7:_P-type_atpase_like"/>
    <property type="match status" value="1"/>
</dbReference>
<dbReference type="AlphaFoldDB" id="A0A428LJ93"/>
<dbReference type="CDD" id="cd00371">
    <property type="entry name" value="HMA"/>
    <property type="match status" value="1"/>
</dbReference>
<comment type="similarity">
    <text evidence="2 14">Belongs to the cation transport ATPase (P-type) (TC 3.A.3) family. Type IB subfamily.</text>
</comment>
<dbReference type="NCBIfam" id="TIGR01494">
    <property type="entry name" value="ATPase_P-type"/>
    <property type="match status" value="1"/>
</dbReference>
<dbReference type="GO" id="GO:0005524">
    <property type="term" value="F:ATP binding"/>
    <property type="evidence" value="ECO:0007669"/>
    <property type="project" value="UniProtKB-UniRule"/>
</dbReference>
<keyword evidence="3 14" id="KW-1003">Cell membrane</keyword>
<dbReference type="Gene3D" id="3.40.50.1000">
    <property type="entry name" value="HAD superfamily/HAD-like"/>
    <property type="match status" value="1"/>
</dbReference>
<dbReference type="InterPro" id="IPR023299">
    <property type="entry name" value="ATPase_P-typ_cyto_dom_N"/>
</dbReference>
<proteinExistence type="inferred from homology"/>
<dbReference type="SUPFAM" id="SSF55008">
    <property type="entry name" value="HMA, heavy metal-associated domain"/>
    <property type="match status" value="1"/>
</dbReference>
<dbReference type="InterPro" id="IPR036412">
    <property type="entry name" value="HAD-like_sf"/>
</dbReference>
<dbReference type="InterPro" id="IPR008250">
    <property type="entry name" value="ATPase_P-typ_transduc_dom_A_sf"/>
</dbReference>
<gene>
    <name evidence="16" type="ORF">EJE24_19970</name>
</gene>
<feature type="domain" description="HMA" evidence="15">
    <location>
        <begin position="45"/>
        <end position="109"/>
    </location>
</feature>
<evidence type="ECO:0000256" key="8">
    <source>
        <dbReference type="ARBA" id="ARBA00022840"/>
    </source>
</evidence>
<evidence type="ECO:0000313" key="16">
    <source>
        <dbReference type="EMBL" id="RSK64402.1"/>
    </source>
</evidence>
<keyword evidence="8 14" id="KW-0067">ATP-binding</keyword>
<dbReference type="Pfam" id="PF00702">
    <property type="entry name" value="Hydrolase"/>
    <property type="match status" value="1"/>
</dbReference>
<evidence type="ECO:0000256" key="13">
    <source>
        <dbReference type="ARBA" id="ARBA00047308"/>
    </source>
</evidence>
<keyword evidence="4" id="KW-0597">Phosphoprotein</keyword>
<feature type="transmembrane region" description="Helical" evidence="14">
    <location>
        <begin position="184"/>
        <end position="209"/>
    </location>
</feature>
<dbReference type="Gene3D" id="3.30.70.100">
    <property type="match status" value="1"/>
</dbReference>
<dbReference type="InterPro" id="IPR059000">
    <property type="entry name" value="ATPase_P-type_domA"/>
</dbReference>
<dbReference type="InterPro" id="IPR027256">
    <property type="entry name" value="P-typ_ATPase_IB"/>
</dbReference>
<evidence type="ECO:0000256" key="1">
    <source>
        <dbReference type="ARBA" id="ARBA00004651"/>
    </source>
</evidence>
<evidence type="ECO:0000313" key="17">
    <source>
        <dbReference type="Proteomes" id="UP000276389"/>
    </source>
</evidence>
<dbReference type="PANTHER" id="PTHR48085">
    <property type="entry name" value="CADMIUM/ZINC-TRANSPORTING ATPASE HMA2-RELATED"/>
    <property type="match status" value="1"/>
</dbReference>
<dbReference type="SFLD" id="SFLDS00003">
    <property type="entry name" value="Haloacid_Dehalogenase"/>
    <property type="match status" value="1"/>
</dbReference>
<dbReference type="GO" id="GO:0016463">
    <property type="term" value="F:P-type zinc transporter activity"/>
    <property type="evidence" value="ECO:0007669"/>
    <property type="project" value="UniProtKB-EC"/>
</dbReference>
<evidence type="ECO:0000256" key="6">
    <source>
        <dbReference type="ARBA" id="ARBA00022723"/>
    </source>
</evidence>
<evidence type="ECO:0000256" key="10">
    <source>
        <dbReference type="ARBA" id="ARBA00022989"/>
    </source>
</evidence>
<evidence type="ECO:0000256" key="4">
    <source>
        <dbReference type="ARBA" id="ARBA00022553"/>
    </source>
</evidence>
<dbReference type="PROSITE" id="PS01047">
    <property type="entry name" value="HMA_1"/>
    <property type="match status" value="1"/>
</dbReference>
<dbReference type="SUPFAM" id="SSF81653">
    <property type="entry name" value="Calcium ATPase, transduction domain A"/>
    <property type="match status" value="1"/>
</dbReference>
<dbReference type="FunFam" id="3.30.70.100:FF:000029">
    <property type="entry name" value="Zinc/cadmium/lead-transporting P-type ATPase"/>
    <property type="match status" value="1"/>
</dbReference>
<feature type="transmembrane region" description="Helical" evidence="14">
    <location>
        <begin position="147"/>
        <end position="164"/>
    </location>
</feature>
<dbReference type="EMBL" id="RWHU01000009">
    <property type="protein sequence ID" value="RSK64402.1"/>
    <property type="molecule type" value="Genomic_DNA"/>
</dbReference>
<evidence type="ECO:0000256" key="14">
    <source>
        <dbReference type="RuleBase" id="RU362081"/>
    </source>
</evidence>
<dbReference type="InterPro" id="IPR006121">
    <property type="entry name" value="HMA_dom"/>
</dbReference>
<dbReference type="NCBIfam" id="NF033775">
    <property type="entry name" value="P_type_ZntA"/>
    <property type="match status" value="1"/>
</dbReference>
<dbReference type="CDD" id="cd07546">
    <property type="entry name" value="P-type_ATPase_Pb_Zn_Cd2-like"/>
    <property type="match status" value="1"/>
</dbReference>
<dbReference type="InterPro" id="IPR018303">
    <property type="entry name" value="ATPase_P-typ_P_site"/>
</dbReference>
<keyword evidence="11 14" id="KW-0472">Membrane</keyword>
<evidence type="ECO:0000256" key="12">
    <source>
        <dbReference type="ARBA" id="ARBA00039097"/>
    </source>
</evidence>
<dbReference type="Gene3D" id="1.20.1110.10">
    <property type="entry name" value="Calcium-transporting ATPase, transmembrane domain"/>
    <property type="match status" value="1"/>
</dbReference>
<dbReference type="InterPro" id="IPR051014">
    <property type="entry name" value="Cation_Transport_ATPase_IB"/>
</dbReference>
<dbReference type="InterPro" id="IPR017969">
    <property type="entry name" value="Heavy-metal-associated_CS"/>
</dbReference>
<dbReference type="RefSeq" id="WP_125915341.1">
    <property type="nucleotide sequence ID" value="NZ_RWHU01000009.1"/>
</dbReference>
<dbReference type="InterPro" id="IPR023298">
    <property type="entry name" value="ATPase_P-typ_TM_dom_sf"/>
</dbReference>
<dbReference type="Proteomes" id="UP000276389">
    <property type="component" value="Unassembled WGS sequence"/>
</dbReference>
<protein>
    <recommendedName>
        <fullName evidence="12">P-type Zn(2+) transporter</fullName>
        <ecNumber evidence="12">7.2.2.12</ecNumber>
    </recommendedName>
</protein>
<feature type="transmembrane region" description="Helical" evidence="14">
    <location>
        <begin position="349"/>
        <end position="369"/>
    </location>
</feature>
<feature type="transmembrane region" description="Helical" evidence="14">
    <location>
        <begin position="381"/>
        <end position="407"/>
    </location>
</feature>
<organism evidence="16 17">
    <name type="scientific">Enterobacter huaxiensis</name>
    <dbReference type="NCBI Taxonomy" id="2494702"/>
    <lineage>
        <taxon>Bacteria</taxon>
        <taxon>Pseudomonadati</taxon>
        <taxon>Pseudomonadota</taxon>
        <taxon>Gammaproteobacteria</taxon>
        <taxon>Enterobacterales</taxon>
        <taxon>Enterobacteriaceae</taxon>
        <taxon>Enterobacter</taxon>
    </lineage>
</organism>
<dbReference type="Gene3D" id="3.40.1110.10">
    <property type="entry name" value="Calcium-transporting ATPase, cytoplasmic domain N"/>
    <property type="match status" value="1"/>
</dbReference>